<evidence type="ECO:0000256" key="4">
    <source>
        <dbReference type="SAM" id="Phobius"/>
    </source>
</evidence>
<dbReference type="CDD" id="cd01127">
    <property type="entry name" value="TrwB_TraG_TraD_VirD4"/>
    <property type="match status" value="1"/>
</dbReference>
<dbReference type="PANTHER" id="PTHR22683:SF1">
    <property type="entry name" value="TYPE VII SECRETION SYSTEM PROTEIN ESSC"/>
    <property type="match status" value="1"/>
</dbReference>
<evidence type="ECO:0000256" key="1">
    <source>
        <dbReference type="ARBA" id="ARBA00022741"/>
    </source>
</evidence>
<feature type="domain" description="FtsK" evidence="6">
    <location>
        <begin position="690"/>
        <end position="884"/>
    </location>
</feature>
<reference evidence="7" key="1">
    <citation type="journal article" date="2021" name="PeerJ">
        <title>Extensive microbial diversity within the chicken gut microbiome revealed by metagenomics and culture.</title>
        <authorList>
            <person name="Gilroy R."/>
            <person name="Ravi A."/>
            <person name="Getino M."/>
            <person name="Pursley I."/>
            <person name="Horton D.L."/>
            <person name="Alikhan N.F."/>
            <person name="Baker D."/>
            <person name="Gharbi K."/>
            <person name="Hall N."/>
            <person name="Watson M."/>
            <person name="Adriaenssens E.M."/>
            <person name="Foster-Nyarko E."/>
            <person name="Jarju S."/>
            <person name="Secka A."/>
            <person name="Antonio M."/>
            <person name="Oren A."/>
            <person name="Chaudhuri R.R."/>
            <person name="La Ragione R."/>
            <person name="Hildebrand F."/>
            <person name="Pallen M.J."/>
        </authorList>
    </citation>
    <scope>NUCLEOTIDE SEQUENCE</scope>
    <source>
        <strain evidence="7">CHK189-11263</strain>
    </source>
</reference>
<dbReference type="SUPFAM" id="SSF52540">
    <property type="entry name" value="P-loop containing nucleoside triphosphate hydrolases"/>
    <property type="match status" value="3"/>
</dbReference>
<dbReference type="GO" id="GO:0005524">
    <property type="term" value="F:ATP binding"/>
    <property type="evidence" value="ECO:0007669"/>
    <property type="project" value="UniProtKB-UniRule"/>
</dbReference>
<dbReference type="Proteomes" id="UP000824208">
    <property type="component" value="Unassembled WGS sequence"/>
</dbReference>
<dbReference type="Gene3D" id="3.40.50.300">
    <property type="entry name" value="P-loop containing nucleotide triphosphate hydrolases"/>
    <property type="match status" value="4"/>
</dbReference>
<keyword evidence="2 3" id="KW-0067">ATP-binding</keyword>
<keyword evidence="1 3" id="KW-0547">Nucleotide-binding</keyword>
<dbReference type="InterPro" id="IPR050206">
    <property type="entry name" value="FtsK/SpoIIIE/SftA"/>
</dbReference>
<reference evidence="7" key="2">
    <citation type="submission" date="2021-04" db="EMBL/GenBank/DDBJ databases">
        <authorList>
            <person name="Gilroy R."/>
        </authorList>
    </citation>
    <scope>NUCLEOTIDE SEQUENCE</scope>
    <source>
        <strain evidence="7">CHK189-11263</strain>
    </source>
</reference>
<dbReference type="SUPFAM" id="SSF49879">
    <property type="entry name" value="SMAD/FHA domain"/>
    <property type="match status" value="1"/>
</dbReference>
<dbReference type="InterPro" id="IPR027417">
    <property type="entry name" value="P-loop_NTPase"/>
</dbReference>
<feature type="binding site" evidence="3">
    <location>
        <begin position="1149"/>
        <end position="1156"/>
    </location>
    <ligand>
        <name>ATP</name>
        <dbReference type="ChEBI" id="CHEBI:30616"/>
    </ligand>
</feature>
<dbReference type="EMBL" id="DWYC01000053">
    <property type="protein sequence ID" value="HJB57097.1"/>
    <property type="molecule type" value="Genomic_DNA"/>
</dbReference>
<sequence length="1657" mass="184339">MSLLLAFYTGAAFEEVLLPAEDNVTVTIRLDRARYQLEEDLELHLEGVDGKWSVRRSQDYRLLRREEDCFGRALAPGDIVRLRPEGAGLVTMAVTGVEQSLEVFEKFSLEGLSEVTIGKAEQNVICVNSLGLVSAHHARLLRRGESWVLEDASTNGTYIGLERVSSGRVLRFGECINIFGVKIVFLGSMLAVSSRRPGVRIHREYLRPVRPALPRPPAAGREKKTRYFRRSPRNLPRVCEELLEIEAPPALRAREKRPLLLTIGPSFTMAIPMLLGCMLAIYGRGGSGGGVYMYTGLVTAVTSALLGVVWALLNLRYAARREREEKELRFEAYSQYLIRITDYLKEKQEYNAAVLRDAYPPAQACAAYDREEVRLWNRNPSHPDFLYVRVGQGDLPFQMDIRVQAQRFSLVSDPMAQRPETLKEQYRILRDVPVGVDLREHRLVGLVGRDLRGSFALARMLIVQLAATHCYTEVKLAFVGSRGGGPDLEGWAFARWLPHVWSEDRKLRFFARTREEGREVLYALSKLLRARAEERQEDGAAPLPHYVLFLDDPALLENEPAAQYILNPRPEYGLTTVLLAQRYEDLPNECTYMIQDDGACSAVYSVADPLDQRQEVRFDQLSAAQAETFARRLSAVRINERSNGGDIPAMLDFFDLMGVDALEELDVAGRWKKNRTYESLRAPVGRKAGGADCYLDVHEKYHGPHGLLAGTTGSGKSETLQTYILSLAVNFSPQDVAFLLIDFKGGGMANLFAKLPHTAGIISNLSGSQIRRAMVSIKSENLRRQRIFGEYGVNHIDAYTKLFKNREAGEPIPHLLIVIDEFAELKREEPDFMRELISVAQVGRSLGVHLILATQKPGGNVDDNIRSNTRFKLCLRVQDRQDSVEMLHKPDAAYITQVGRCYLQVGNDEVYELFQSAWSGARYDAEARRNRTETARMLDATGRAAMAGSRAEIRRKERQRLAWAALLAGYLQSAGRSLGLSPAAHPVGAEREKLLDEAVAALCAGAAPYADTRRNRVQLGKMLDLWPAQGDLESGKLAAALVRALEARGEKLPEWKEKSQLDAVVEYLAAQAVQTGCESRLRLWLPPLPEQLALEQLWGGSLPPAGSWPGEGAEWTLETAVGLCDAPESQLQPVLHVDFAANGHYALCGVVDSGKSTFLQTLLFGLVNRYSPDHLNIYALDFSAGKLSVFQDLPHVGGVMDGSDPERIRKFFGMLERMAQQRQKLLAGGGYRQYVKAHGKTLPAVLVVIDQYAAFREKTANAYDAVLLRLSSVGVSCGIYLCLTAGGFGAAEIPSRLAENLRATLCLEMGDKFKYGDVLRTMRFSTLPEANVKGRGLVNLGGSVLEFQTALPAPGEDDYQRSAAMEKRCQALAAAWTGRQAAPVPTIPEKPVWSQLRALEEFQTRIADERSLPLGYREEDASVFAVDLSQTACYLVAGKARTGRTTALRLLMESAREKGGRLVVWDTPAGELKKQAQDLGAAYINSRKGLFQFWKDIKPEYERRSLDYKRPLTEKGLSDEEIFQAMGGLEKVYVFIHDLGAYLDDVYAPADPEAGIGVMSGLVENIWSKNKLYQIYFFAGFDADKTAQYTGRRAFNAFVGYHTGLLLGGEVDRQKLFSFDNLPYAERARASKPGQALAAQADRPGQAERVVLPQWKG</sequence>
<dbReference type="InterPro" id="IPR002543">
    <property type="entry name" value="FtsK_dom"/>
</dbReference>
<feature type="transmembrane region" description="Helical" evidence="4">
    <location>
        <begin position="259"/>
        <end position="282"/>
    </location>
</feature>
<dbReference type="PROSITE" id="PS50901">
    <property type="entry name" value="FTSK"/>
    <property type="match status" value="2"/>
</dbReference>
<keyword evidence="4" id="KW-0812">Transmembrane</keyword>
<evidence type="ECO:0000313" key="7">
    <source>
        <dbReference type="EMBL" id="HJB57097.1"/>
    </source>
</evidence>
<organism evidence="7 8">
    <name type="scientific">Candidatus Flavonifractor intestinipullorum</name>
    <dbReference type="NCBI Taxonomy" id="2838587"/>
    <lineage>
        <taxon>Bacteria</taxon>
        <taxon>Bacillati</taxon>
        <taxon>Bacillota</taxon>
        <taxon>Clostridia</taxon>
        <taxon>Eubacteriales</taxon>
        <taxon>Oscillospiraceae</taxon>
        <taxon>Flavonifractor</taxon>
    </lineage>
</organism>
<evidence type="ECO:0000313" key="8">
    <source>
        <dbReference type="Proteomes" id="UP000824208"/>
    </source>
</evidence>
<protein>
    <submittedName>
        <fullName evidence="7">FHA domain-containing protein</fullName>
    </submittedName>
</protein>
<accession>A0A9D2MB30</accession>
<evidence type="ECO:0000256" key="2">
    <source>
        <dbReference type="ARBA" id="ARBA00022840"/>
    </source>
</evidence>
<dbReference type="Gene3D" id="2.60.200.20">
    <property type="match status" value="1"/>
</dbReference>
<keyword evidence="4" id="KW-0472">Membrane</keyword>
<gene>
    <name evidence="7" type="ORF">H9714_06060</name>
</gene>
<dbReference type="InterPro" id="IPR000253">
    <property type="entry name" value="FHA_dom"/>
</dbReference>
<feature type="domain" description="FHA" evidence="5">
    <location>
        <begin position="115"/>
        <end position="164"/>
    </location>
</feature>
<evidence type="ECO:0000256" key="3">
    <source>
        <dbReference type="PROSITE-ProRule" id="PRU00289"/>
    </source>
</evidence>
<evidence type="ECO:0000259" key="6">
    <source>
        <dbReference type="PROSITE" id="PS50901"/>
    </source>
</evidence>
<dbReference type="SMART" id="SM00382">
    <property type="entry name" value="AAA"/>
    <property type="match status" value="1"/>
</dbReference>
<feature type="domain" description="FtsK" evidence="6">
    <location>
        <begin position="1131"/>
        <end position="1316"/>
    </location>
</feature>
<dbReference type="CDD" id="cd00060">
    <property type="entry name" value="FHA"/>
    <property type="match status" value="1"/>
</dbReference>
<dbReference type="PANTHER" id="PTHR22683">
    <property type="entry name" value="SPORULATION PROTEIN RELATED"/>
    <property type="match status" value="1"/>
</dbReference>
<dbReference type="InterPro" id="IPR008984">
    <property type="entry name" value="SMAD_FHA_dom_sf"/>
</dbReference>
<evidence type="ECO:0000259" key="5">
    <source>
        <dbReference type="PROSITE" id="PS50006"/>
    </source>
</evidence>
<feature type="binding site" evidence="3">
    <location>
        <begin position="710"/>
        <end position="717"/>
    </location>
    <ligand>
        <name>ATP</name>
        <dbReference type="ChEBI" id="CHEBI:30616"/>
    </ligand>
</feature>
<dbReference type="Pfam" id="PF01580">
    <property type="entry name" value="FtsK_SpoIIIE"/>
    <property type="match status" value="2"/>
</dbReference>
<dbReference type="GO" id="GO:0016020">
    <property type="term" value="C:membrane"/>
    <property type="evidence" value="ECO:0007669"/>
    <property type="project" value="UniProtKB-SubCell"/>
</dbReference>
<dbReference type="InterPro" id="IPR003593">
    <property type="entry name" value="AAA+_ATPase"/>
</dbReference>
<name>A0A9D2MB30_9FIRM</name>
<dbReference type="GO" id="GO:0003677">
    <property type="term" value="F:DNA binding"/>
    <property type="evidence" value="ECO:0007669"/>
    <property type="project" value="InterPro"/>
</dbReference>
<dbReference type="SMART" id="SM00240">
    <property type="entry name" value="FHA"/>
    <property type="match status" value="1"/>
</dbReference>
<feature type="transmembrane region" description="Helical" evidence="4">
    <location>
        <begin position="294"/>
        <end position="313"/>
    </location>
</feature>
<proteinExistence type="predicted"/>
<dbReference type="Pfam" id="PF00498">
    <property type="entry name" value="FHA"/>
    <property type="match status" value="1"/>
</dbReference>
<comment type="caution">
    <text evidence="7">The sequence shown here is derived from an EMBL/GenBank/DDBJ whole genome shotgun (WGS) entry which is preliminary data.</text>
</comment>
<dbReference type="PROSITE" id="PS50006">
    <property type="entry name" value="FHA_DOMAIN"/>
    <property type="match status" value="1"/>
</dbReference>
<keyword evidence="4" id="KW-1133">Transmembrane helix</keyword>